<dbReference type="Gene3D" id="3.50.50.60">
    <property type="entry name" value="FAD/NAD(P)-binding domain"/>
    <property type="match status" value="2"/>
</dbReference>
<dbReference type="InterPro" id="IPR023753">
    <property type="entry name" value="FAD/NAD-binding_dom"/>
</dbReference>
<dbReference type="Pfam" id="PF13649">
    <property type="entry name" value="Methyltransf_25"/>
    <property type="match status" value="1"/>
</dbReference>
<dbReference type="SUPFAM" id="SSF51905">
    <property type="entry name" value="FAD/NAD(P)-binding domain"/>
    <property type="match status" value="1"/>
</dbReference>
<protein>
    <submittedName>
        <fullName evidence="6">FAD-dependent oxidoreductase</fullName>
    </submittedName>
</protein>
<comment type="caution">
    <text evidence="6">The sequence shown here is derived from an EMBL/GenBank/DDBJ whole genome shotgun (WGS) entry which is preliminary data.</text>
</comment>
<dbReference type="InterPro" id="IPR050097">
    <property type="entry name" value="Ferredoxin-NADP_redctase_2"/>
</dbReference>
<comment type="catalytic activity">
    <reaction evidence="3">
        <text>[thioredoxin]-dithiol + NADP(+) = [thioredoxin]-disulfide + NADPH + H(+)</text>
        <dbReference type="Rhea" id="RHEA:20345"/>
        <dbReference type="Rhea" id="RHEA-COMP:10698"/>
        <dbReference type="Rhea" id="RHEA-COMP:10700"/>
        <dbReference type="ChEBI" id="CHEBI:15378"/>
        <dbReference type="ChEBI" id="CHEBI:29950"/>
        <dbReference type="ChEBI" id="CHEBI:50058"/>
        <dbReference type="ChEBI" id="CHEBI:57783"/>
        <dbReference type="ChEBI" id="CHEBI:58349"/>
        <dbReference type="EC" id="1.8.1.9"/>
    </reaction>
</comment>
<evidence type="ECO:0000256" key="1">
    <source>
        <dbReference type="ARBA" id="ARBA00022630"/>
    </source>
</evidence>
<reference evidence="6 7" key="1">
    <citation type="submission" date="2022-03" db="EMBL/GenBank/DDBJ databases">
        <title>Pseudonocardia alaer sp. nov., a novel actinomycete isolated from reed forest soil.</title>
        <authorList>
            <person name="Wang L."/>
        </authorList>
    </citation>
    <scope>NUCLEOTIDE SEQUENCE [LARGE SCALE GENOMIC DNA]</scope>
    <source>
        <strain evidence="6 7">Y-16303</strain>
    </source>
</reference>
<keyword evidence="1" id="KW-0285">Flavoprotein</keyword>
<dbReference type="Pfam" id="PF07992">
    <property type="entry name" value="Pyr_redox_2"/>
    <property type="match status" value="1"/>
</dbReference>
<dbReference type="InterPro" id="IPR036188">
    <property type="entry name" value="FAD/NAD-bd_sf"/>
</dbReference>
<dbReference type="EMBL" id="JAKXMK010000041">
    <property type="protein sequence ID" value="MCH6171297.1"/>
    <property type="molecule type" value="Genomic_DNA"/>
</dbReference>
<evidence type="ECO:0000259" key="4">
    <source>
        <dbReference type="Pfam" id="PF07992"/>
    </source>
</evidence>
<accession>A0ABS9TRX8</accession>
<evidence type="ECO:0000256" key="2">
    <source>
        <dbReference type="ARBA" id="ARBA00023002"/>
    </source>
</evidence>
<evidence type="ECO:0000313" key="7">
    <source>
        <dbReference type="Proteomes" id="UP001299970"/>
    </source>
</evidence>
<keyword evidence="7" id="KW-1185">Reference proteome</keyword>
<dbReference type="Gene3D" id="3.40.50.150">
    <property type="entry name" value="Vaccinia Virus protein VP39"/>
    <property type="match status" value="1"/>
</dbReference>
<sequence>MAEHAHGSHAPGQMERHCDVAIIGGSAAGLAAALQLVRQRRSVVVVDDGTPRNAPAAHMHGYLGFDGAPPSELAGRGREEIRSYGGEILTGRARTVERRDDGWFRVEVGGGHALVARRVLAATGLADELPDIEGLAESWGADVIHCPFCHGFEVRDQRIVQIVTHPMGLHPAPLFRHLTDRYCIVVHDASGLDDGSLDALAAAGTEVVRTPVRRVVTREDGRLAGVELVDGRTLEADAVVVGPRFRARADVFATAGLSTVPHVTGVGDAVEVDPMGQTSVPGLYAAGNVTDPSMQVLHAAAHGSRVGAMIAFSLADDDVRAAARPSGDETDWDHRYGGDATMWSGNPNGTLVHEVSNLAAGRVLDVGAGEGGDAIWLAERGWKVTATDISEYALDCVAVEASRRGLAVECLHRDANAPDPFETGGYDLVSMQYGAVHRTPDRRGLRNLLAAVAPGGTLLVVGHDLTPMRAPIDVAEQTRMFDPDAYLGVDEIAAALADAPGWKIELHETRPRPPGAVSTHHVDDVVLRARRLPS</sequence>
<proteinExistence type="predicted"/>
<dbReference type="SUPFAM" id="SSF53335">
    <property type="entry name" value="S-adenosyl-L-methionine-dependent methyltransferases"/>
    <property type="match status" value="1"/>
</dbReference>
<evidence type="ECO:0000313" key="6">
    <source>
        <dbReference type="EMBL" id="MCH6171297.1"/>
    </source>
</evidence>
<name>A0ABS9TRX8_9PSEU</name>
<dbReference type="RefSeq" id="WP_241042103.1">
    <property type="nucleotide sequence ID" value="NZ_BAAAJF010000010.1"/>
</dbReference>
<feature type="domain" description="FAD/NAD(P)-binding" evidence="4">
    <location>
        <begin position="19"/>
        <end position="301"/>
    </location>
</feature>
<evidence type="ECO:0000256" key="3">
    <source>
        <dbReference type="ARBA" id="ARBA00048132"/>
    </source>
</evidence>
<keyword evidence="2" id="KW-0560">Oxidoreductase</keyword>
<dbReference type="PRINTS" id="PR00368">
    <property type="entry name" value="FADPNR"/>
</dbReference>
<gene>
    <name evidence="6" type="ORF">MMF94_36850</name>
</gene>
<feature type="domain" description="Methyltransferase" evidence="5">
    <location>
        <begin position="363"/>
        <end position="456"/>
    </location>
</feature>
<evidence type="ECO:0000259" key="5">
    <source>
        <dbReference type="Pfam" id="PF13649"/>
    </source>
</evidence>
<dbReference type="PANTHER" id="PTHR48105">
    <property type="entry name" value="THIOREDOXIN REDUCTASE 1-RELATED-RELATED"/>
    <property type="match status" value="1"/>
</dbReference>
<dbReference type="PRINTS" id="PR00469">
    <property type="entry name" value="PNDRDTASEII"/>
</dbReference>
<dbReference type="CDD" id="cd02440">
    <property type="entry name" value="AdoMet_MTases"/>
    <property type="match status" value="1"/>
</dbReference>
<organism evidence="6 7">
    <name type="scientific">Pseudonocardia alaniniphila</name>
    <dbReference type="NCBI Taxonomy" id="75291"/>
    <lineage>
        <taxon>Bacteria</taxon>
        <taxon>Bacillati</taxon>
        <taxon>Actinomycetota</taxon>
        <taxon>Actinomycetes</taxon>
        <taxon>Pseudonocardiales</taxon>
        <taxon>Pseudonocardiaceae</taxon>
        <taxon>Pseudonocardia</taxon>
    </lineage>
</organism>
<dbReference type="Proteomes" id="UP001299970">
    <property type="component" value="Unassembled WGS sequence"/>
</dbReference>
<dbReference type="InterPro" id="IPR029063">
    <property type="entry name" value="SAM-dependent_MTases_sf"/>
</dbReference>
<dbReference type="InterPro" id="IPR041698">
    <property type="entry name" value="Methyltransf_25"/>
</dbReference>